<dbReference type="OrthoDB" id="5332616at2759"/>
<keyword evidence="2" id="KW-0285">Flavoprotein</keyword>
<reference evidence="10 11" key="1">
    <citation type="submission" date="2014-03" db="EMBL/GenBank/DDBJ databases">
        <title>Draft genome of the hookworm Oesophagostomum dentatum.</title>
        <authorList>
            <person name="Mitreva M."/>
        </authorList>
    </citation>
    <scope>NUCLEOTIDE SEQUENCE [LARGE SCALE GENOMIC DNA]</scope>
    <source>
        <strain evidence="10 11">OD-Hann</strain>
    </source>
</reference>
<evidence type="ECO:0000256" key="7">
    <source>
        <dbReference type="ARBA" id="ARBA00045410"/>
    </source>
</evidence>
<comment type="catalytic activity">
    <reaction evidence="8">
        <text>(R)-malate + A = oxaloacetate + AH2</text>
        <dbReference type="Rhea" id="RHEA:67460"/>
        <dbReference type="ChEBI" id="CHEBI:13193"/>
        <dbReference type="ChEBI" id="CHEBI:15588"/>
        <dbReference type="ChEBI" id="CHEBI:16452"/>
        <dbReference type="ChEBI" id="CHEBI:17499"/>
    </reaction>
    <physiologicalReaction direction="left-to-right" evidence="8">
        <dbReference type="Rhea" id="RHEA:67461"/>
    </physiologicalReaction>
</comment>
<accession>A0A0B1SHY3</accession>
<sequence>MWRLRESAPLAVAADGFAFKNDVSLPLKHFYELTEAVRSRCSSLTKRIVTYGHLGDGNSHLNVTAKEFSNELYDKYVEVLSRGSMIK</sequence>
<dbReference type="Gene3D" id="3.30.70.2740">
    <property type="match status" value="1"/>
</dbReference>
<evidence type="ECO:0000313" key="10">
    <source>
        <dbReference type="EMBL" id="KHJ84529.1"/>
    </source>
</evidence>
<evidence type="ECO:0000313" key="11">
    <source>
        <dbReference type="Proteomes" id="UP000053660"/>
    </source>
</evidence>
<dbReference type="InterPro" id="IPR004113">
    <property type="entry name" value="FAD-bd_oxidored_4_C"/>
</dbReference>
<dbReference type="SUPFAM" id="SSF55103">
    <property type="entry name" value="FAD-linked oxidases, C-terminal domain"/>
    <property type="match status" value="1"/>
</dbReference>
<proteinExistence type="predicted"/>
<dbReference type="EMBL" id="KN568077">
    <property type="protein sequence ID" value="KHJ84529.1"/>
    <property type="molecule type" value="Genomic_DNA"/>
</dbReference>
<keyword evidence="11" id="KW-1185">Reference proteome</keyword>
<evidence type="ECO:0000259" key="9">
    <source>
        <dbReference type="Pfam" id="PF02913"/>
    </source>
</evidence>
<evidence type="ECO:0000256" key="4">
    <source>
        <dbReference type="ARBA" id="ARBA00023002"/>
    </source>
</evidence>
<keyword evidence="4" id="KW-0560">Oxidoreductase</keyword>
<name>A0A0B1SHY3_OESDE</name>
<evidence type="ECO:0000256" key="2">
    <source>
        <dbReference type="ARBA" id="ARBA00022630"/>
    </source>
</evidence>
<dbReference type="EC" id="1.1.99.39" evidence="5"/>
<keyword evidence="3" id="KW-0274">FAD</keyword>
<evidence type="ECO:0000256" key="8">
    <source>
        <dbReference type="ARBA" id="ARBA00049267"/>
    </source>
</evidence>
<dbReference type="GO" id="GO:0005739">
    <property type="term" value="C:mitochondrion"/>
    <property type="evidence" value="ECO:0007669"/>
    <property type="project" value="TreeGrafter"/>
</dbReference>
<dbReference type="PANTHER" id="PTHR43716">
    <property type="entry name" value="D-2-HYDROXYGLUTARATE DEHYDROGENASE, MITOCHONDRIAL"/>
    <property type="match status" value="1"/>
</dbReference>
<dbReference type="Pfam" id="PF02913">
    <property type="entry name" value="FAD-oxidase_C"/>
    <property type="match status" value="1"/>
</dbReference>
<protein>
    <recommendedName>
        <fullName evidence="6">D-2-hydroxyglutarate dehydrogenase, mitochondrial</fullName>
        <ecNumber evidence="5">1.1.99.39</ecNumber>
    </recommendedName>
</protein>
<evidence type="ECO:0000256" key="6">
    <source>
        <dbReference type="ARBA" id="ARBA00039639"/>
    </source>
</evidence>
<dbReference type="GO" id="GO:0050660">
    <property type="term" value="F:flavin adenine dinucleotide binding"/>
    <property type="evidence" value="ECO:0007669"/>
    <property type="project" value="InterPro"/>
</dbReference>
<dbReference type="GO" id="GO:0051990">
    <property type="term" value="F:(R)-2-hydroxyglutarate dehydrogenase activity"/>
    <property type="evidence" value="ECO:0007669"/>
    <property type="project" value="UniProtKB-EC"/>
</dbReference>
<evidence type="ECO:0000256" key="1">
    <source>
        <dbReference type="ARBA" id="ARBA00001974"/>
    </source>
</evidence>
<dbReference type="InterPro" id="IPR016164">
    <property type="entry name" value="FAD-linked_Oxase-like_C"/>
</dbReference>
<evidence type="ECO:0000256" key="5">
    <source>
        <dbReference type="ARBA" id="ARBA00039003"/>
    </source>
</evidence>
<evidence type="ECO:0000256" key="3">
    <source>
        <dbReference type="ARBA" id="ARBA00022827"/>
    </source>
</evidence>
<organism evidence="10 11">
    <name type="scientific">Oesophagostomum dentatum</name>
    <name type="common">Nodular worm</name>
    <dbReference type="NCBI Taxonomy" id="61180"/>
    <lineage>
        <taxon>Eukaryota</taxon>
        <taxon>Metazoa</taxon>
        <taxon>Ecdysozoa</taxon>
        <taxon>Nematoda</taxon>
        <taxon>Chromadorea</taxon>
        <taxon>Rhabditida</taxon>
        <taxon>Rhabditina</taxon>
        <taxon>Rhabditomorpha</taxon>
        <taxon>Strongyloidea</taxon>
        <taxon>Strongylidae</taxon>
        <taxon>Oesophagostomum</taxon>
    </lineage>
</organism>
<comment type="cofactor">
    <cofactor evidence="1">
        <name>FAD</name>
        <dbReference type="ChEBI" id="CHEBI:57692"/>
    </cofactor>
</comment>
<gene>
    <name evidence="10" type="ORF">OESDEN_15755</name>
</gene>
<feature type="domain" description="FAD-binding oxidoreductase/transferase type 4 C-terminal" evidence="9">
    <location>
        <begin position="1"/>
        <end position="79"/>
    </location>
</feature>
<comment type="function">
    <text evidence="7">Catalyzes the oxidation of D-2-hydroxyglutarate (D-2-HG) to alpha-ketoglutarate. Also catalyzes the oxidation of other D-2-hydroxyacids, such as D-malate (D-MAL) and D-lactate (D-LAC). Exhibits high activities towards D-2-HG and D-MAL but a very weak activity towards D-LAC.</text>
</comment>
<dbReference type="AlphaFoldDB" id="A0A0B1SHY3"/>
<dbReference type="PANTHER" id="PTHR43716:SF1">
    <property type="entry name" value="D-2-HYDROXYGLUTARATE DEHYDROGENASE, MITOCHONDRIAL"/>
    <property type="match status" value="1"/>
</dbReference>
<dbReference type="InterPro" id="IPR051264">
    <property type="entry name" value="FAD-oxidored/transferase_4"/>
</dbReference>
<dbReference type="Proteomes" id="UP000053660">
    <property type="component" value="Unassembled WGS sequence"/>
</dbReference>